<gene>
    <name evidence="2" type="ORF">ENJ74_02735</name>
</gene>
<keyword evidence="1" id="KW-1133">Transmembrane helix</keyword>
<dbReference type="Proteomes" id="UP000885722">
    <property type="component" value="Unassembled WGS sequence"/>
</dbReference>
<comment type="caution">
    <text evidence="2">The sequence shown here is derived from an EMBL/GenBank/DDBJ whole genome shotgun (WGS) entry which is preliminary data.</text>
</comment>
<feature type="transmembrane region" description="Helical" evidence="1">
    <location>
        <begin position="39"/>
        <end position="65"/>
    </location>
</feature>
<keyword evidence="1" id="KW-0472">Membrane</keyword>
<dbReference type="AlphaFoldDB" id="A0A7V2SL82"/>
<protein>
    <submittedName>
        <fullName evidence="2">Uncharacterized protein</fullName>
    </submittedName>
</protein>
<dbReference type="EMBL" id="DRNO01000185">
    <property type="protein sequence ID" value="HFC03768.1"/>
    <property type="molecule type" value="Genomic_DNA"/>
</dbReference>
<keyword evidence="1" id="KW-0812">Transmembrane</keyword>
<evidence type="ECO:0000313" key="3">
    <source>
        <dbReference type="Proteomes" id="UP000885722"/>
    </source>
</evidence>
<evidence type="ECO:0000256" key="1">
    <source>
        <dbReference type="SAM" id="Phobius"/>
    </source>
</evidence>
<proteinExistence type="predicted"/>
<reference evidence="2" key="1">
    <citation type="journal article" date="2020" name="mSystems">
        <title>Genome- and Community-Level Interaction Insights into Carbon Utilization and Element Cycling Functions of Hydrothermarchaeota in Hydrothermal Sediment.</title>
        <authorList>
            <person name="Zhou Z."/>
            <person name="Liu Y."/>
            <person name="Xu W."/>
            <person name="Pan J."/>
            <person name="Luo Z.H."/>
            <person name="Li M."/>
        </authorList>
    </citation>
    <scope>NUCLEOTIDE SEQUENCE [LARGE SCALE GENOMIC DNA]</scope>
    <source>
        <strain evidence="2">HyVt-513</strain>
    </source>
</reference>
<evidence type="ECO:0000313" key="2">
    <source>
        <dbReference type="EMBL" id="HFC03768.1"/>
    </source>
</evidence>
<sequence length="93" mass="10496">MRLKSRTLSLLINFLLGAFWAFALLGAFSALLRNLHGGILYALASMIVWVLPGLFGVVVMEYLLAGFERNEEIRRQTRILEKIARKLESGSDK</sequence>
<accession>A0A7V2SL82</accession>
<name>A0A7V2SL82_9BACT</name>
<organism evidence="2 3">
    <name type="scientific">Nitratifractor salsuginis</name>
    <dbReference type="NCBI Taxonomy" id="269261"/>
    <lineage>
        <taxon>Bacteria</taxon>
        <taxon>Pseudomonadati</taxon>
        <taxon>Campylobacterota</taxon>
        <taxon>Epsilonproteobacteria</taxon>
        <taxon>Campylobacterales</taxon>
        <taxon>Sulfurovaceae</taxon>
        <taxon>Nitratifractor</taxon>
    </lineage>
</organism>